<sequence>MIIDAIKIYERRCDQVCQNISEDFSTEPNRHANADGLIPVRDNPAIRVPKPRRHTNSRRALLDSQLAQINAVVRTTGDDPDLDTLLLRLHLETACRRGGASRP</sequence>
<name>A0A8J3B0P4_9ACTN</name>
<dbReference type="AlphaFoldDB" id="A0A8J3B0P4"/>
<dbReference type="EMBL" id="BMQB01000001">
    <property type="protein sequence ID" value="GGJ81608.1"/>
    <property type="molecule type" value="Genomic_DNA"/>
</dbReference>
<gene>
    <name evidence="2" type="ORF">GCM10010123_09240</name>
</gene>
<evidence type="ECO:0000313" key="3">
    <source>
        <dbReference type="Proteomes" id="UP000649739"/>
    </source>
</evidence>
<keyword evidence="3" id="KW-1185">Reference proteome</keyword>
<proteinExistence type="predicted"/>
<dbReference type="GO" id="GO:0003677">
    <property type="term" value="F:DNA binding"/>
    <property type="evidence" value="ECO:0007669"/>
    <property type="project" value="InterPro"/>
</dbReference>
<reference evidence="2" key="2">
    <citation type="submission" date="2020-09" db="EMBL/GenBank/DDBJ databases">
        <authorList>
            <person name="Sun Q."/>
            <person name="Ohkuma M."/>
        </authorList>
    </citation>
    <scope>NUCLEOTIDE SEQUENCE</scope>
    <source>
        <strain evidence="2">JCM 3090</strain>
    </source>
</reference>
<comment type="caution">
    <text evidence="2">The sequence shown here is derived from an EMBL/GenBank/DDBJ whole genome shotgun (WGS) entry which is preliminary data.</text>
</comment>
<evidence type="ECO:0000313" key="2">
    <source>
        <dbReference type="EMBL" id="GGJ81608.1"/>
    </source>
</evidence>
<dbReference type="InterPro" id="IPR011010">
    <property type="entry name" value="DNA_brk_join_enz"/>
</dbReference>
<accession>A0A8J3B0P4</accession>
<organism evidence="2 3">
    <name type="scientific">Pilimelia anulata</name>
    <dbReference type="NCBI Taxonomy" id="53371"/>
    <lineage>
        <taxon>Bacteria</taxon>
        <taxon>Bacillati</taxon>
        <taxon>Actinomycetota</taxon>
        <taxon>Actinomycetes</taxon>
        <taxon>Micromonosporales</taxon>
        <taxon>Micromonosporaceae</taxon>
        <taxon>Pilimelia</taxon>
    </lineage>
</organism>
<evidence type="ECO:0000256" key="1">
    <source>
        <dbReference type="SAM" id="MobiDB-lite"/>
    </source>
</evidence>
<feature type="region of interest" description="Disordered" evidence="1">
    <location>
        <begin position="25"/>
        <end position="56"/>
    </location>
</feature>
<protein>
    <submittedName>
        <fullName evidence="2">Uncharacterized protein</fullName>
    </submittedName>
</protein>
<dbReference type="SUPFAM" id="SSF56349">
    <property type="entry name" value="DNA breaking-rejoining enzymes"/>
    <property type="match status" value="1"/>
</dbReference>
<reference evidence="2" key="1">
    <citation type="journal article" date="2014" name="Int. J. Syst. Evol. Microbiol.">
        <title>Complete genome sequence of Corynebacterium casei LMG S-19264T (=DSM 44701T), isolated from a smear-ripened cheese.</title>
        <authorList>
            <consortium name="US DOE Joint Genome Institute (JGI-PGF)"/>
            <person name="Walter F."/>
            <person name="Albersmeier A."/>
            <person name="Kalinowski J."/>
            <person name="Ruckert C."/>
        </authorList>
    </citation>
    <scope>NUCLEOTIDE SEQUENCE</scope>
    <source>
        <strain evidence="2">JCM 3090</strain>
    </source>
</reference>
<dbReference type="Proteomes" id="UP000649739">
    <property type="component" value="Unassembled WGS sequence"/>
</dbReference>